<feature type="compositionally biased region" description="Polar residues" evidence="1">
    <location>
        <begin position="78"/>
        <end position="90"/>
    </location>
</feature>
<feature type="domain" description="HD-GYP" evidence="2">
    <location>
        <begin position="140"/>
        <end position="336"/>
    </location>
</feature>
<dbReference type="InterPro" id="IPR021812">
    <property type="entry name" value="DUF3391"/>
</dbReference>
<dbReference type="RefSeq" id="WP_253446491.1">
    <property type="nucleotide sequence ID" value="NZ_JALJYF010000001.1"/>
</dbReference>
<reference evidence="3 4" key="1">
    <citation type="submission" date="2022-03" db="EMBL/GenBank/DDBJ databases">
        <title>Genomic Encyclopedia of Type Strains, Phase III (KMG-III): the genomes of soil and plant-associated and newly described type strains.</title>
        <authorList>
            <person name="Whitman W."/>
        </authorList>
    </citation>
    <scope>NUCLEOTIDE SEQUENCE [LARGE SCALE GENOMIC DNA]</scope>
    <source>
        <strain evidence="3 4">BSker1</strain>
    </source>
</reference>
<dbReference type="PROSITE" id="PS51832">
    <property type="entry name" value="HD_GYP"/>
    <property type="match status" value="1"/>
</dbReference>
<organism evidence="3 4">
    <name type="scientific">Natronospira proteinivora</name>
    <dbReference type="NCBI Taxonomy" id="1807133"/>
    <lineage>
        <taxon>Bacteria</taxon>
        <taxon>Pseudomonadati</taxon>
        <taxon>Pseudomonadota</taxon>
        <taxon>Gammaproteobacteria</taxon>
        <taxon>Natronospirales</taxon>
        <taxon>Natronospiraceae</taxon>
        <taxon>Natronospira</taxon>
    </lineage>
</organism>
<name>A0ABT1G745_9GAMM</name>
<dbReference type="NCBIfam" id="TIGR00277">
    <property type="entry name" value="HDIG"/>
    <property type="match status" value="1"/>
</dbReference>
<dbReference type="SUPFAM" id="SSF109604">
    <property type="entry name" value="HD-domain/PDEase-like"/>
    <property type="match status" value="1"/>
</dbReference>
<feature type="compositionally biased region" description="Polar residues" evidence="1">
    <location>
        <begin position="61"/>
        <end position="70"/>
    </location>
</feature>
<dbReference type="EMBL" id="JALJYF010000001">
    <property type="protein sequence ID" value="MCP1727114.1"/>
    <property type="molecule type" value="Genomic_DNA"/>
</dbReference>
<evidence type="ECO:0000256" key="1">
    <source>
        <dbReference type="SAM" id="MobiDB-lite"/>
    </source>
</evidence>
<dbReference type="PANTHER" id="PTHR43155:SF2">
    <property type="entry name" value="CYCLIC DI-GMP PHOSPHODIESTERASE PA4108"/>
    <property type="match status" value="1"/>
</dbReference>
<dbReference type="InterPro" id="IPR006675">
    <property type="entry name" value="HDIG_dom"/>
</dbReference>
<accession>A0ABT1G745</accession>
<dbReference type="SMART" id="SM00471">
    <property type="entry name" value="HDc"/>
    <property type="match status" value="1"/>
</dbReference>
<evidence type="ECO:0000313" key="4">
    <source>
        <dbReference type="Proteomes" id="UP001523550"/>
    </source>
</evidence>
<gene>
    <name evidence="3" type="ORF">J2T60_001079</name>
</gene>
<dbReference type="InterPro" id="IPR003607">
    <property type="entry name" value="HD/PDEase_dom"/>
</dbReference>
<evidence type="ECO:0000259" key="2">
    <source>
        <dbReference type="PROSITE" id="PS51832"/>
    </source>
</evidence>
<proteinExistence type="predicted"/>
<dbReference type="PANTHER" id="PTHR43155">
    <property type="entry name" value="CYCLIC DI-GMP PHOSPHODIESTERASE PA4108-RELATED"/>
    <property type="match status" value="1"/>
</dbReference>
<feature type="region of interest" description="Disordered" evidence="1">
    <location>
        <begin position="61"/>
        <end position="91"/>
    </location>
</feature>
<dbReference type="Pfam" id="PF11871">
    <property type="entry name" value="DUF3391"/>
    <property type="match status" value="1"/>
</dbReference>
<sequence length="412" mass="45749">MTYIRKSVHELRLGMYVAELDRSWLESPFLFQGFVLEREEDIRTLTDLCRYVHVDPERSTIPITESNSRPAPSAGTKAFTTNPSNTSGPKDTQALLHATAEVKDKRIQTHDYLLNLFDDIRLGHTVDSEEVKERVKGVVETITRFPNVAIWLTQMKNRDEYTSLHCLNVCVLTVAFCHHLGYSQSDLETIAIGALLHDIGKAKIPDAVLNKPGALSDDEWRVMKQHPEIGHQLMAKSGGIPDVALHIILGHHRRITGAGYPDKFPSRELDTPILASAIADVYDAMTSDRPYHRGLAADRVLRDMQKSAKQTFGSDLMDAFIRCVGIFPVGSAVELGNGFIGMVISPGRKAKLLPQVVLFRDAKGIPLAQQQLVDLSLAAAKDPGGNWHIHRVVEPALHQISQRELTLGNVNP</sequence>
<dbReference type="Pfam" id="PF13487">
    <property type="entry name" value="HD_5"/>
    <property type="match status" value="1"/>
</dbReference>
<comment type="caution">
    <text evidence="3">The sequence shown here is derived from an EMBL/GenBank/DDBJ whole genome shotgun (WGS) entry which is preliminary data.</text>
</comment>
<dbReference type="CDD" id="cd00077">
    <property type="entry name" value="HDc"/>
    <property type="match status" value="1"/>
</dbReference>
<protein>
    <submittedName>
        <fullName evidence="3">Nucleotidyltransferase with HDIG domain</fullName>
    </submittedName>
</protein>
<keyword evidence="4" id="KW-1185">Reference proteome</keyword>
<dbReference type="InterPro" id="IPR037522">
    <property type="entry name" value="HD_GYP_dom"/>
</dbReference>
<dbReference type="Proteomes" id="UP001523550">
    <property type="component" value="Unassembled WGS sequence"/>
</dbReference>
<dbReference type="Gene3D" id="1.10.3210.10">
    <property type="entry name" value="Hypothetical protein af1432"/>
    <property type="match status" value="1"/>
</dbReference>
<evidence type="ECO:0000313" key="3">
    <source>
        <dbReference type="EMBL" id="MCP1727114.1"/>
    </source>
</evidence>